<dbReference type="EMBL" id="CAJNIZ010048178">
    <property type="protein sequence ID" value="CAE7783850.1"/>
    <property type="molecule type" value="Genomic_DNA"/>
</dbReference>
<feature type="compositionally biased region" description="Basic and acidic residues" evidence="1">
    <location>
        <begin position="97"/>
        <end position="107"/>
    </location>
</feature>
<reference evidence="2" key="1">
    <citation type="submission" date="2021-02" db="EMBL/GenBank/DDBJ databases">
        <authorList>
            <person name="Dougan E. K."/>
            <person name="Rhodes N."/>
            <person name="Thang M."/>
            <person name="Chan C."/>
        </authorList>
    </citation>
    <scope>NUCLEOTIDE SEQUENCE</scope>
</reference>
<dbReference type="AlphaFoldDB" id="A0A812YN89"/>
<comment type="caution">
    <text evidence="2">The sequence shown here is derived from an EMBL/GenBank/DDBJ whole genome shotgun (WGS) entry which is preliminary data.</text>
</comment>
<sequence>MVFFRRVVVEDNDFLATAEATLNCGNTICYPLNWFLGVWHAEVEPVLTVLPDCAATDMVSAPLDTDALATDEEHGLYSAGAAGSEDAGSGNLSMGVDAERMSSAEAA</sequence>
<evidence type="ECO:0000313" key="2">
    <source>
        <dbReference type="EMBL" id="CAE7783850.1"/>
    </source>
</evidence>
<evidence type="ECO:0000313" key="3">
    <source>
        <dbReference type="Proteomes" id="UP000649617"/>
    </source>
</evidence>
<organism evidence="2 3">
    <name type="scientific">Symbiodinium pilosum</name>
    <name type="common">Dinoflagellate</name>
    <dbReference type="NCBI Taxonomy" id="2952"/>
    <lineage>
        <taxon>Eukaryota</taxon>
        <taxon>Sar</taxon>
        <taxon>Alveolata</taxon>
        <taxon>Dinophyceae</taxon>
        <taxon>Suessiales</taxon>
        <taxon>Symbiodiniaceae</taxon>
        <taxon>Symbiodinium</taxon>
    </lineage>
</organism>
<gene>
    <name evidence="2" type="ORF">SPIL2461_LOCUS23340</name>
</gene>
<evidence type="ECO:0000256" key="1">
    <source>
        <dbReference type="SAM" id="MobiDB-lite"/>
    </source>
</evidence>
<name>A0A812YN89_SYMPI</name>
<protein>
    <submittedName>
        <fullName evidence="2">Uncharacterized protein</fullName>
    </submittedName>
</protein>
<accession>A0A812YN89</accession>
<proteinExistence type="predicted"/>
<dbReference type="Proteomes" id="UP000649617">
    <property type="component" value="Unassembled WGS sequence"/>
</dbReference>
<feature type="compositionally biased region" description="Low complexity" evidence="1">
    <location>
        <begin position="79"/>
        <end position="90"/>
    </location>
</feature>
<keyword evidence="3" id="KW-1185">Reference proteome</keyword>
<feature type="region of interest" description="Disordered" evidence="1">
    <location>
        <begin position="79"/>
        <end position="107"/>
    </location>
</feature>
<feature type="non-terminal residue" evidence="2">
    <location>
        <position position="107"/>
    </location>
</feature>